<feature type="compositionally biased region" description="Basic and acidic residues" evidence="1">
    <location>
        <begin position="270"/>
        <end position="293"/>
    </location>
</feature>
<dbReference type="Pfam" id="PF14438">
    <property type="entry name" value="SM-ATX"/>
    <property type="match status" value="1"/>
</dbReference>
<feature type="compositionally biased region" description="Polar residues" evidence="1">
    <location>
        <begin position="685"/>
        <end position="694"/>
    </location>
</feature>
<protein>
    <recommendedName>
        <fullName evidence="2">LsmAD domain-containing protein</fullName>
    </recommendedName>
</protein>
<feature type="compositionally biased region" description="Basic and acidic residues" evidence="1">
    <location>
        <begin position="238"/>
        <end position="248"/>
    </location>
</feature>
<evidence type="ECO:0000313" key="3">
    <source>
        <dbReference type="EMBL" id="KAF6015898.1"/>
    </source>
</evidence>
<evidence type="ECO:0000259" key="2">
    <source>
        <dbReference type="SMART" id="SM01272"/>
    </source>
</evidence>
<feature type="compositionally biased region" description="Low complexity" evidence="1">
    <location>
        <begin position="671"/>
        <end position="680"/>
    </location>
</feature>
<sequence length="851" mass="93691">MASRNQSRRRSPSPHAMATGKQMADRLLYGLVKAIGRKAVVSLNSGLRISGILYTIGEFSSDGNFSVCLKFPLDETPAPANDHKVEIFDSEYLLIPNKDILMIRIRNVDFTTVEKNEIYSGESNGVRSDESNGFKTDSAISSEHHTFQPHALKKWVPDDGLVDQTLDSLELNTGKSSGGHWDQFKANEEKFNIHSTFDESLYTTKISKDSPDFQRRFKEAERIAHEIESQGTHGNVHLAEERGLRVDDSGLDEEDKYSGVLRDQSPTNRKGKDSTSDKQKDNRRPSAHPDEDKILMGMLKSNKQKSISSIKPVQAGRYATPRQRAAYYHKDPAVIYSSAVTNLPAKPIKKVAAEGSASTSNNPEINNDAVPKSAPVVSSSSKNQEKPKAASANVSNKNEAGTLANSGSKPLSKHQSDIAALKEFSAHLKIPENVPGDILPLISKARMQRQKADSKGREKMVEAKPQQMAKKVNDKGATNVGEKSSSFKQEETKTSHDGQKLQKEHQDGVHSESVITKVKTNSTKVGKVANMTNLPVKNNTDTRYGQAQQNRHRKSPASFFGAGKVPSDTSKAKRSLLEGKFSLLVSAKMEYEQQSKDNEKNSATGAILIVQIERPFTTTPTWPSTVAESYKSTFSLQPEWVPAPPMGRKLFMPSQTIPMMAPQSIPPPIIMPSGGPPRMMEINPLSPQQTSQQFAYGRRGSSASRRNNSQSSSPSMQNVPPQSPVQPVQAVQPALPHIPQQAQQPKSRQQGQQPGQTQQLPMASVNAPPPQPMHMQSPNQMSGMQMGAVPQYQFVYQQPQFIPMYTPNPMAINGAQPMSFYPGMPPPMMPGSGGMMPRRNSRNRGGHYPRQ</sequence>
<reference evidence="3 4" key="1">
    <citation type="journal article" date="2020" name="Appl. Microbiol. Biotechnol.">
        <title>Targeted gene deletion in Brettanomyces bruxellensis with an expression-free CRISPR-Cas9 system.</title>
        <authorList>
            <person name="Varela C."/>
            <person name="Bartel C."/>
            <person name="Onetto C."/>
            <person name="Borneman A."/>
        </authorList>
    </citation>
    <scope>NUCLEOTIDE SEQUENCE [LARGE SCALE GENOMIC DNA]</scope>
    <source>
        <strain evidence="3 4">AWRI1613</strain>
    </source>
</reference>
<dbReference type="GO" id="GO:0010494">
    <property type="term" value="C:cytoplasmic stress granule"/>
    <property type="evidence" value="ECO:0007669"/>
    <property type="project" value="TreeGrafter"/>
</dbReference>
<feature type="region of interest" description="Disordered" evidence="1">
    <location>
        <begin position="548"/>
        <end position="571"/>
    </location>
</feature>
<dbReference type="GO" id="GO:0034063">
    <property type="term" value="P:stress granule assembly"/>
    <property type="evidence" value="ECO:0007669"/>
    <property type="project" value="TreeGrafter"/>
</dbReference>
<dbReference type="InterPro" id="IPR009604">
    <property type="entry name" value="LsmAD_domain"/>
</dbReference>
<feature type="region of interest" description="Disordered" evidence="1">
    <location>
        <begin position="1"/>
        <end position="21"/>
    </location>
</feature>
<name>A0A8H6BQI8_DEKBR</name>
<dbReference type="PANTHER" id="PTHR12854:SF7">
    <property type="entry name" value="ATAXIN-2 HOMOLOG"/>
    <property type="match status" value="1"/>
</dbReference>
<feature type="compositionally biased region" description="Polar residues" evidence="1">
    <location>
        <begin position="392"/>
        <end position="409"/>
    </location>
</feature>
<evidence type="ECO:0000256" key="1">
    <source>
        <dbReference type="SAM" id="MobiDB-lite"/>
    </source>
</evidence>
<feature type="domain" description="LsmAD" evidence="2">
    <location>
        <begin position="191"/>
        <end position="263"/>
    </location>
</feature>
<gene>
    <name evidence="3" type="ORF">HII12_000461</name>
</gene>
<accession>A0A8H6BQI8</accession>
<comment type="caution">
    <text evidence="3">The sequence shown here is derived from an EMBL/GenBank/DDBJ whole genome shotgun (WGS) entry which is preliminary data.</text>
</comment>
<feature type="compositionally biased region" description="Basic residues" evidence="1">
    <location>
        <begin position="1"/>
        <end position="12"/>
    </location>
</feature>
<dbReference type="GO" id="GO:0003729">
    <property type="term" value="F:mRNA binding"/>
    <property type="evidence" value="ECO:0007669"/>
    <property type="project" value="TreeGrafter"/>
</dbReference>
<feature type="region of interest" description="Disordered" evidence="1">
    <location>
        <begin position="354"/>
        <end position="414"/>
    </location>
</feature>
<dbReference type="AlphaFoldDB" id="A0A8H6BQI8"/>
<feature type="region of interest" description="Disordered" evidence="1">
    <location>
        <begin position="448"/>
        <end position="513"/>
    </location>
</feature>
<dbReference type="Pfam" id="PF06741">
    <property type="entry name" value="LsmAD"/>
    <property type="match status" value="1"/>
</dbReference>
<feature type="compositionally biased region" description="Basic residues" evidence="1">
    <location>
        <begin position="839"/>
        <end position="851"/>
    </location>
</feature>
<proteinExistence type="predicted"/>
<organism evidence="3 4">
    <name type="scientific">Dekkera bruxellensis</name>
    <name type="common">Brettanomyces custersii</name>
    <dbReference type="NCBI Taxonomy" id="5007"/>
    <lineage>
        <taxon>Eukaryota</taxon>
        <taxon>Fungi</taxon>
        <taxon>Dikarya</taxon>
        <taxon>Ascomycota</taxon>
        <taxon>Saccharomycotina</taxon>
        <taxon>Pichiomycetes</taxon>
        <taxon>Pichiales</taxon>
        <taxon>Pichiaceae</taxon>
        <taxon>Brettanomyces</taxon>
    </lineage>
</organism>
<feature type="compositionally biased region" description="Low complexity" evidence="1">
    <location>
        <begin position="369"/>
        <end position="382"/>
    </location>
</feature>
<dbReference type="EMBL" id="JABCYN010000005">
    <property type="protein sequence ID" value="KAF6015898.1"/>
    <property type="molecule type" value="Genomic_DNA"/>
</dbReference>
<feature type="region of interest" description="Disordered" evidence="1">
    <location>
        <begin position="669"/>
        <end position="778"/>
    </location>
</feature>
<feature type="compositionally biased region" description="Basic and acidic residues" evidence="1">
    <location>
        <begin position="488"/>
        <end position="510"/>
    </location>
</feature>
<evidence type="ECO:0000313" key="4">
    <source>
        <dbReference type="Proteomes" id="UP000568158"/>
    </source>
</evidence>
<dbReference type="InterPro" id="IPR045117">
    <property type="entry name" value="ATXN2-like"/>
</dbReference>
<feature type="compositionally biased region" description="Basic and acidic residues" evidence="1">
    <location>
        <begin position="450"/>
        <end position="462"/>
    </location>
</feature>
<dbReference type="InterPro" id="IPR025852">
    <property type="entry name" value="SM_dom_ATX"/>
</dbReference>
<dbReference type="SMART" id="SM01272">
    <property type="entry name" value="LsmAD"/>
    <property type="match status" value="1"/>
</dbReference>
<feature type="region of interest" description="Disordered" evidence="1">
    <location>
        <begin position="227"/>
        <end position="293"/>
    </location>
</feature>
<feature type="region of interest" description="Disordered" evidence="1">
    <location>
        <begin position="831"/>
        <end position="851"/>
    </location>
</feature>
<dbReference type="Proteomes" id="UP000568158">
    <property type="component" value="Unassembled WGS sequence"/>
</dbReference>
<feature type="compositionally biased region" description="Polar residues" evidence="1">
    <location>
        <begin position="356"/>
        <end position="365"/>
    </location>
</feature>
<feature type="compositionally biased region" description="Low complexity" evidence="1">
    <location>
        <begin position="701"/>
        <end position="761"/>
    </location>
</feature>
<dbReference type="PANTHER" id="PTHR12854">
    <property type="entry name" value="ATAXIN 2-RELATED"/>
    <property type="match status" value="1"/>
</dbReference>